<dbReference type="InterPro" id="IPR011936">
    <property type="entry name" value="Myxo_disulph_rpt"/>
</dbReference>
<evidence type="ECO:0000256" key="1">
    <source>
        <dbReference type="ARBA" id="ARBA00022729"/>
    </source>
</evidence>
<sequence>MINIISLIRKLQIKIDNSSNVEQQQQIVKKYDDNYGLQYNRLACIPFVMMELQQKKEVYEDQSNIQFDECYKCQQSCLLEGLNFVENKCYQCLNDWQLIDYRRYQYCGDGLVAISSMEQCDDGNYVSGDGCYQCKFEFVFYIADPVLIDIQLQVIENTLSNLKTTLQLYHLTVNFVNIIKLLR</sequence>
<dbReference type="NCBIfam" id="TIGR02232">
    <property type="entry name" value="myxo_disulf_rpt"/>
    <property type="match status" value="1"/>
</dbReference>
<keyword evidence="5" id="KW-1185">Reference proteome</keyword>
<protein>
    <submittedName>
        <fullName evidence="4">Uncharacterized protein</fullName>
    </submittedName>
</protein>
<organism evidence="4 5">
    <name type="scientific">Paramecium octaurelia</name>
    <dbReference type="NCBI Taxonomy" id="43137"/>
    <lineage>
        <taxon>Eukaryota</taxon>
        <taxon>Sar</taxon>
        <taxon>Alveolata</taxon>
        <taxon>Ciliophora</taxon>
        <taxon>Intramacronucleata</taxon>
        <taxon>Oligohymenophorea</taxon>
        <taxon>Peniculida</taxon>
        <taxon>Parameciidae</taxon>
        <taxon>Paramecium</taxon>
    </lineage>
</organism>
<evidence type="ECO:0000313" key="5">
    <source>
        <dbReference type="Proteomes" id="UP000683925"/>
    </source>
</evidence>
<dbReference type="Proteomes" id="UP000683925">
    <property type="component" value="Unassembled WGS sequence"/>
</dbReference>
<proteinExistence type="predicted"/>
<evidence type="ECO:0000313" key="4">
    <source>
        <dbReference type="EMBL" id="CAD8167964.1"/>
    </source>
</evidence>
<dbReference type="Pfam" id="PF13948">
    <property type="entry name" value="DUF4215"/>
    <property type="match status" value="1"/>
</dbReference>
<gene>
    <name evidence="4" type="ORF">POCTA_138.1.T0510043</name>
</gene>
<keyword evidence="3" id="KW-1015">Disulfide bond</keyword>
<keyword evidence="2" id="KW-0677">Repeat</keyword>
<comment type="caution">
    <text evidence="4">The sequence shown here is derived from an EMBL/GenBank/DDBJ whole genome shotgun (WGS) entry which is preliminary data.</text>
</comment>
<dbReference type="OrthoDB" id="291007at2759"/>
<dbReference type="PANTHER" id="PTHR39767">
    <property type="entry name" value="CALCIUM/CALMODULIN-BINDING MEMBRANE PROTEIN PCM4-RELATED"/>
    <property type="match status" value="1"/>
</dbReference>
<name>A0A8S1UTZ5_PAROT</name>
<dbReference type="AlphaFoldDB" id="A0A8S1UTZ5"/>
<reference evidence="4" key="1">
    <citation type="submission" date="2021-01" db="EMBL/GenBank/DDBJ databases">
        <authorList>
            <consortium name="Genoscope - CEA"/>
            <person name="William W."/>
        </authorList>
    </citation>
    <scope>NUCLEOTIDE SEQUENCE</scope>
</reference>
<dbReference type="EMBL" id="CAJJDP010000051">
    <property type="protein sequence ID" value="CAD8167964.1"/>
    <property type="molecule type" value="Genomic_DNA"/>
</dbReference>
<evidence type="ECO:0000256" key="2">
    <source>
        <dbReference type="ARBA" id="ARBA00022737"/>
    </source>
</evidence>
<accession>A0A8S1UTZ5</accession>
<evidence type="ECO:0000256" key="3">
    <source>
        <dbReference type="ARBA" id="ARBA00023157"/>
    </source>
</evidence>
<dbReference type="PANTHER" id="PTHR39767:SF2">
    <property type="entry name" value="CHROMOSOME UNDETERMINED SCAFFOLD_1, WHOLE GENOME SHOTGUN SEQUENCE"/>
    <property type="match status" value="1"/>
</dbReference>
<keyword evidence="1" id="KW-0732">Signal</keyword>